<keyword evidence="2" id="KW-1185">Reference proteome</keyword>
<evidence type="ECO:0000313" key="1">
    <source>
        <dbReference type="EMBL" id="KAJ1113267.1"/>
    </source>
</evidence>
<comment type="caution">
    <text evidence="1">The sequence shown here is derived from an EMBL/GenBank/DDBJ whole genome shotgun (WGS) entry which is preliminary data.</text>
</comment>
<sequence length="124" mass="14050">MFYISHDPAPVSAPRVVPVSFPTSPPFFASRLSLLFFVPHPRTWSGHASPEAWRLFHWLPGVSGLHNGAPPAPIPTLFRSSGERFPRLRCRRPPEPSVLFRLKTPIYSSSYSRRPPRKSEEASF</sequence>
<dbReference type="AlphaFoldDB" id="A0AAV7NFE1"/>
<proteinExistence type="predicted"/>
<dbReference type="Proteomes" id="UP001066276">
    <property type="component" value="Chromosome 8"/>
</dbReference>
<gene>
    <name evidence="1" type="ORF">NDU88_001521</name>
</gene>
<organism evidence="1 2">
    <name type="scientific">Pleurodeles waltl</name>
    <name type="common">Iberian ribbed newt</name>
    <dbReference type="NCBI Taxonomy" id="8319"/>
    <lineage>
        <taxon>Eukaryota</taxon>
        <taxon>Metazoa</taxon>
        <taxon>Chordata</taxon>
        <taxon>Craniata</taxon>
        <taxon>Vertebrata</taxon>
        <taxon>Euteleostomi</taxon>
        <taxon>Amphibia</taxon>
        <taxon>Batrachia</taxon>
        <taxon>Caudata</taxon>
        <taxon>Salamandroidea</taxon>
        <taxon>Salamandridae</taxon>
        <taxon>Pleurodelinae</taxon>
        <taxon>Pleurodeles</taxon>
    </lineage>
</organism>
<accession>A0AAV7NFE1</accession>
<protein>
    <submittedName>
        <fullName evidence="1">Uncharacterized protein</fullName>
    </submittedName>
</protein>
<name>A0AAV7NFE1_PLEWA</name>
<reference evidence="1" key="1">
    <citation type="journal article" date="2022" name="bioRxiv">
        <title>Sequencing and chromosome-scale assembly of the giantPleurodeles waltlgenome.</title>
        <authorList>
            <person name="Brown T."/>
            <person name="Elewa A."/>
            <person name="Iarovenko S."/>
            <person name="Subramanian E."/>
            <person name="Araus A.J."/>
            <person name="Petzold A."/>
            <person name="Susuki M."/>
            <person name="Suzuki K.-i.T."/>
            <person name="Hayashi T."/>
            <person name="Toyoda A."/>
            <person name="Oliveira C."/>
            <person name="Osipova E."/>
            <person name="Leigh N.D."/>
            <person name="Simon A."/>
            <person name="Yun M.H."/>
        </authorList>
    </citation>
    <scope>NUCLEOTIDE SEQUENCE</scope>
    <source>
        <strain evidence="1">20211129_DDA</strain>
        <tissue evidence="1">Liver</tissue>
    </source>
</reference>
<evidence type="ECO:0000313" key="2">
    <source>
        <dbReference type="Proteomes" id="UP001066276"/>
    </source>
</evidence>
<dbReference type="EMBL" id="JANPWB010000012">
    <property type="protein sequence ID" value="KAJ1113267.1"/>
    <property type="molecule type" value="Genomic_DNA"/>
</dbReference>